<name>A0A452ZTS8_AEGTS</name>
<reference evidence="1" key="3">
    <citation type="journal article" date="2017" name="Nature">
        <title>Genome sequence of the progenitor of the wheat D genome Aegilops tauschii.</title>
        <authorList>
            <person name="Luo M.C."/>
            <person name="Gu Y.Q."/>
            <person name="Puiu D."/>
            <person name="Wang H."/>
            <person name="Twardziok S.O."/>
            <person name="Deal K.R."/>
            <person name="Huo N."/>
            <person name="Zhu T."/>
            <person name="Wang L."/>
            <person name="Wang Y."/>
            <person name="McGuire P.E."/>
            <person name="Liu S."/>
            <person name="Long H."/>
            <person name="Ramasamy R.K."/>
            <person name="Rodriguez J.C."/>
            <person name="Van S.L."/>
            <person name="Yuan L."/>
            <person name="Wang Z."/>
            <person name="Xia Z."/>
            <person name="Xiao L."/>
            <person name="Anderson O.D."/>
            <person name="Ouyang S."/>
            <person name="Liang Y."/>
            <person name="Zimin A.V."/>
            <person name="Pertea G."/>
            <person name="Qi P."/>
            <person name="Bennetzen J.L."/>
            <person name="Dai X."/>
            <person name="Dawson M.W."/>
            <person name="Muller H.G."/>
            <person name="Kugler K."/>
            <person name="Rivarola-Duarte L."/>
            <person name="Spannagl M."/>
            <person name="Mayer K.F.X."/>
            <person name="Lu F.H."/>
            <person name="Bevan M.W."/>
            <person name="Leroy P."/>
            <person name="Li P."/>
            <person name="You F.M."/>
            <person name="Sun Q."/>
            <person name="Liu Z."/>
            <person name="Lyons E."/>
            <person name="Wicker T."/>
            <person name="Salzberg S.L."/>
            <person name="Devos K.M."/>
            <person name="Dvorak J."/>
        </authorList>
    </citation>
    <scope>NUCLEOTIDE SEQUENCE [LARGE SCALE GENOMIC DNA]</scope>
    <source>
        <strain evidence="1">cv. AL8/78</strain>
    </source>
</reference>
<protein>
    <submittedName>
        <fullName evidence="1">Uncharacterized protein</fullName>
    </submittedName>
</protein>
<dbReference type="EnsemblPlants" id="AET1Gv20914000.2">
    <property type="protein sequence ID" value="AET1Gv20914000.2"/>
    <property type="gene ID" value="AET1Gv20914000"/>
</dbReference>
<accession>A0A452ZTS8</accession>
<reference evidence="1" key="5">
    <citation type="journal article" date="2021" name="G3 (Bethesda)">
        <title>Aegilops tauschii genome assembly Aet v5.0 features greater sequence contiguity and improved annotation.</title>
        <authorList>
            <person name="Wang L."/>
            <person name="Zhu T."/>
            <person name="Rodriguez J.C."/>
            <person name="Deal K.R."/>
            <person name="Dubcovsky J."/>
            <person name="McGuire P.E."/>
            <person name="Lux T."/>
            <person name="Spannagl M."/>
            <person name="Mayer K.F.X."/>
            <person name="Baldrich P."/>
            <person name="Meyers B.C."/>
            <person name="Huo N."/>
            <person name="Gu Y.Q."/>
            <person name="Zhou H."/>
            <person name="Devos K.M."/>
            <person name="Bennetzen J.L."/>
            <person name="Unver T."/>
            <person name="Budak H."/>
            <person name="Gulick P.J."/>
            <person name="Galiba G."/>
            <person name="Kalapos B."/>
            <person name="Nelson D.R."/>
            <person name="Li P."/>
            <person name="You F.M."/>
            <person name="Luo M.C."/>
            <person name="Dvorak J."/>
        </authorList>
    </citation>
    <scope>NUCLEOTIDE SEQUENCE [LARGE SCALE GENOMIC DNA]</scope>
    <source>
        <strain evidence="1">cv. AL8/78</strain>
    </source>
</reference>
<evidence type="ECO:0000313" key="1">
    <source>
        <dbReference type="EnsemblPlants" id="AET1Gv20914000.2"/>
    </source>
</evidence>
<evidence type="ECO:0000313" key="2">
    <source>
        <dbReference type="Proteomes" id="UP000015105"/>
    </source>
</evidence>
<sequence>MISLGLKLTKLSVHLKVHCATLEAVGVGARLLLLMSILDLECTKLEKMRTRRMMQIRRLSLKIIQQVKMIKREIKVKVKVEVKREAPLALMMIWITRTIDGTWAGVASFWTYGVGGSWGWCASFWTYGVGDIWSWGLLGLVCPPFWTYGVGGSWGWCASFWT</sequence>
<dbReference type="Proteomes" id="UP000015105">
    <property type="component" value="Chromosome 1D"/>
</dbReference>
<keyword evidence="2" id="KW-1185">Reference proteome</keyword>
<dbReference type="Gramene" id="AET1Gv20914000.2">
    <property type="protein sequence ID" value="AET1Gv20914000.2"/>
    <property type="gene ID" value="AET1Gv20914000"/>
</dbReference>
<reference evidence="2" key="1">
    <citation type="journal article" date="2014" name="Science">
        <title>Ancient hybridizations among the ancestral genomes of bread wheat.</title>
        <authorList>
            <consortium name="International Wheat Genome Sequencing Consortium,"/>
            <person name="Marcussen T."/>
            <person name="Sandve S.R."/>
            <person name="Heier L."/>
            <person name="Spannagl M."/>
            <person name="Pfeifer M."/>
            <person name="Jakobsen K.S."/>
            <person name="Wulff B.B."/>
            <person name="Steuernagel B."/>
            <person name="Mayer K.F."/>
            <person name="Olsen O.A."/>
        </authorList>
    </citation>
    <scope>NUCLEOTIDE SEQUENCE [LARGE SCALE GENOMIC DNA]</scope>
    <source>
        <strain evidence="2">cv. AL8/78</strain>
    </source>
</reference>
<reference evidence="2" key="2">
    <citation type="journal article" date="2017" name="Nat. Plants">
        <title>The Aegilops tauschii genome reveals multiple impacts of transposons.</title>
        <authorList>
            <person name="Zhao G."/>
            <person name="Zou C."/>
            <person name="Li K."/>
            <person name="Wang K."/>
            <person name="Li T."/>
            <person name="Gao L."/>
            <person name="Zhang X."/>
            <person name="Wang H."/>
            <person name="Yang Z."/>
            <person name="Liu X."/>
            <person name="Jiang W."/>
            <person name="Mao L."/>
            <person name="Kong X."/>
            <person name="Jiao Y."/>
            <person name="Jia J."/>
        </authorList>
    </citation>
    <scope>NUCLEOTIDE SEQUENCE [LARGE SCALE GENOMIC DNA]</scope>
    <source>
        <strain evidence="2">cv. AL8/78</strain>
    </source>
</reference>
<organism evidence="1 2">
    <name type="scientific">Aegilops tauschii subsp. strangulata</name>
    <name type="common">Goatgrass</name>
    <dbReference type="NCBI Taxonomy" id="200361"/>
    <lineage>
        <taxon>Eukaryota</taxon>
        <taxon>Viridiplantae</taxon>
        <taxon>Streptophyta</taxon>
        <taxon>Embryophyta</taxon>
        <taxon>Tracheophyta</taxon>
        <taxon>Spermatophyta</taxon>
        <taxon>Magnoliopsida</taxon>
        <taxon>Liliopsida</taxon>
        <taxon>Poales</taxon>
        <taxon>Poaceae</taxon>
        <taxon>BOP clade</taxon>
        <taxon>Pooideae</taxon>
        <taxon>Triticodae</taxon>
        <taxon>Triticeae</taxon>
        <taxon>Triticinae</taxon>
        <taxon>Aegilops</taxon>
    </lineage>
</organism>
<dbReference type="AlphaFoldDB" id="A0A452ZTS8"/>
<proteinExistence type="predicted"/>
<reference evidence="1" key="4">
    <citation type="submission" date="2019-03" db="UniProtKB">
        <authorList>
            <consortium name="EnsemblPlants"/>
        </authorList>
    </citation>
    <scope>IDENTIFICATION</scope>
</reference>